<dbReference type="GeneID" id="25258773"/>
<dbReference type="AlphaFoldDB" id="A0A098VTT0"/>
<name>A0A098VTT0_9MICR</name>
<comment type="caution">
    <text evidence="1">The sequence shown here is derived from an EMBL/GenBank/DDBJ whole genome shotgun (WGS) entry which is preliminary data.</text>
</comment>
<dbReference type="VEuPathDB" id="MicrosporidiaDB:DI09_186p50"/>
<dbReference type="RefSeq" id="XP_013238781.1">
    <property type="nucleotide sequence ID" value="XM_013383327.1"/>
</dbReference>
<dbReference type="EMBL" id="JMKJ01000095">
    <property type="protein sequence ID" value="KGG52345.1"/>
    <property type="molecule type" value="Genomic_DNA"/>
</dbReference>
<dbReference type="HOGENOM" id="CLU_2250739_0_0_1"/>
<keyword evidence="2" id="KW-1185">Reference proteome</keyword>
<gene>
    <name evidence="1" type="ORF">DI09_186p50</name>
</gene>
<organism evidence="1 2">
    <name type="scientific">Mitosporidium daphniae</name>
    <dbReference type="NCBI Taxonomy" id="1485682"/>
    <lineage>
        <taxon>Eukaryota</taxon>
        <taxon>Fungi</taxon>
        <taxon>Fungi incertae sedis</taxon>
        <taxon>Microsporidia</taxon>
        <taxon>Mitosporidium</taxon>
    </lineage>
</organism>
<reference evidence="1 2" key="1">
    <citation type="submission" date="2014-04" db="EMBL/GenBank/DDBJ databases">
        <title>A new species of microsporidia sheds light on the evolution of extreme parasitism.</title>
        <authorList>
            <person name="Haag K.L."/>
            <person name="James T.Y."/>
            <person name="Larsson R."/>
            <person name="Schaer T.M."/>
            <person name="Refardt D."/>
            <person name="Pombert J.-F."/>
            <person name="Ebert D."/>
        </authorList>
    </citation>
    <scope>NUCLEOTIDE SEQUENCE [LARGE SCALE GENOMIC DNA]</scope>
    <source>
        <strain evidence="1 2">UGP3</strain>
        <tissue evidence="1">Spores</tissue>
    </source>
</reference>
<accession>A0A098VTT0</accession>
<proteinExistence type="predicted"/>
<evidence type="ECO:0000313" key="2">
    <source>
        <dbReference type="Proteomes" id="UP000029725"/>
    </source>
</evidence>
<sequence length="104" mass="12029">MPTEDLPLPTPPSVVIETIPPAPFSHTTTSLIHRRYIRYSTVEYHTNPSSNTSFETDIDSLTLMEQILLLGLHDKEVFGVFKIYFRVICLFSMTPFHMFYEVAF</sequence>
<evidence type="ECO:0000313" key="1">
    <source>
        <dbReference type="EMBL" id="KGG52345.1"/>
    </source>
</evidence>
<protein>
    <submittedName>
        <fullName evidence="1">Uncharacterized protein</fullName>
    </submittedName>
</protein>
<dbReference type="Proteomes" id="UP000029725">
    <property type="component" value="Unassembled WGS sequence"/>
</dbReference>